<evidence type="ECO:0000313" key="1">
    <source>
        <dbReference type="EMBL" id="KAF9532738.1"/>
    </source>
</evidence>
<sequence length="78" mass="9063">VFSSSKETDGLRRANLQDPKMQQLQILKYRVRNDRLSFTDELLCTDYELSTIDLDSDVIDELIASGRVRELHEYIAQS</sequence>
<dbReference type="EMBL" id="MU157830">
    <property type="protein sequence ID" value="KAF9532738.1"/>
    <property type="molecule type" value="Genomic_DNA"/>
</dbReference>
<comment type="caution">
    <text evidence="1">The sequence shown here is derived from an EMBL/GenBank/DDBJ whole genome shotgun (WGS) entry which is preliminary data.</text>
</comment>
<accession>A0A9P6EPW8</accession>
<dbReference type="AlphaFoldDB" id="A0A9P6EPW8"/>
<name>A0A9P6EPW8_9AGAR</name>
<organism evidence="1 2">
    <name type="scientific">Crepidotus variabilis</name>
    <dbReference type="NCBI Taxonomy" id="179855"/>
    <lineage>
        <taxon>Eukaryota</taxon>
        <taxon>Fungi</taxon>
        <taxon>Dikarya</taxon>
        <taxon>Basidiomycota</taxon>
        <taxon>Agaricomycotina</taxon>
        <taxon>Agaricomycetes</taxon>
        <taxon>Agaricomycetidae</taxon>
        <taxon>Agaricales</taxon>
        <taxon>Agaricineae</taxon>
        <taxon>Crepidotaceae</taxon>
        <taxon>Crepidotus</taxon>
    </lineage>
</organism>
<feature type="non-terminal residue" evidence="1">
    <location>
        <position position="78"/>
    </location>
</feature>
<proteinExistence type="predicted"/>
<evidence type="ECO:0000313" key="2">
    <source>
        <dbReference type="Proteomes" id="UP000807306"/>
    </source>
</evidence>
<feature type="non-terminal residue" evidence="1">
    <location>
        <position position="1"/>
    </location>
</feature>
<protein>
    <submittedName>
        <fullName evidence="1">Uncharacterized protein</fullName>
    </submittedName>
</protein>
<keyword evidence="2" id="KW-1185">Reference proteome</keyword>
<reference evidence="1" key="1">
    <citation type="submission" date="2020-11" db="EMBL/GenBank/DDBJ databases">
        <authorList>
            <consortium name="DOE Joint Genome Institute"/>
            <person name="Ahrendt S."/>
            <person name="Riley R."/>
            <person name="Andreopoulos W."/>
            <person name="Labutti K."/>
            <person name="Pangilinan J."/>
            <person name="Ruiz-Duenas F.J."/>
            <person name="Barrasa J.M."/>
            <person name="Sanchez-Garcia M."/>
            <person name="Camarero S."/>
            <person name="Miyauchi S."/>
            <person name="Serrano A."/>
            <person name="Linde D."/>
            <person name="Babiker R."/>
            <person name="Drula E."/>
            <person name="Ayuso-Fernandez I."/>
            <person name="Pacheco R."/>
            <person name="Padilla G."/>
            <person name="Ferreira P."/>
            <person name="Barriuso J."/>
            <person name="Kellner H."/>
            <person name="Castanera R."/>
            <person name="Alfaro M."/>
            <person name="Ramirez L."/>
            <person name="Pisabarro A.G."/>
            <person name="Kuo A."/>
            <person name="Tritt A."/>
            <person name="Lipzen A."/>
            <person name="He G."/>
            <person name="Yan M."/>
            <person name="Ng V."/>
            <person name="Cullen D."/>
            <person name="Martin F."/>
            <person name="Rosso M.-N."/>
            <person name="Henrissat B."/>
            <person name="Hibbett D."/>
            <person name="Martinez A.T."/>
            <person name="Grigoriev I.V."/>
        </authorList>
    </citation>
    <scope>NUCLEOTIDE SEQUENCE</scope>
    <source>
        <strain evidence="1">CBS 506.95</strain>
    </source>
</reference>
<dbReference type="OrthoDB" id="3262464at2759"/>
<gene>
    <name evidence="1" type="ORF">CPB83DRAFT_736944</name>
</gene>
<dbReference type="Proteomes" id="UP000807306">
    <property type="component" value="Unassembled WGS sequence"/>
</dbReference>